<dbReference type="EC" id="2.8.2.-" evidence="4"/>
<dbReference type="Proteomes" id="UP000507470">
    <property type="component" value="Unassembled WGS sequence"/>
</dbReference>
<evidence type="ECO:0000313" key="5">
    <source>
        <dbReference type="Proteomes" id="UP000507470"/>
    </source>
</evidence>
<name>A0A6J8ART8_MYTCO</name>
<keyword evidence="2 4" id="KW-0808">Transferase</keyword>
<reference evidence="4 5" key="1">
    <citation type="submission" date="2020-06" db="EMBL/GenBank/DDBJ databases">
        <authorList>
            <person name="Li R."/>
            <person name="Bekaert M."/>
        </authorList>
    </citation>
    <scope>NUCLEOTIDE SEQUENCE [LARGE SCALE GENOMIC DNA]</scope>
    <source>
        <strain evidence="5">wild</strain>
    </source>
</reference>
<dbReference type="GO" id="GO:0008146">
    <property type="term" value="F:sulfotransferase activity"/>
    <property type="evidence" value="ECO:0007669"/>
    <property type="project" value="InterPro"/>
</dbReference>
<protein>
    <submittedName>
        <fullName evidence="4">SULT1</fullName>
        <ecNumber evidence="4">2.8.2.-</ecNumber>
    </submittedName>
</protein>
<dbReference type="InterPro" id="IPR027417">
    <property type="entry name" value="P-loop_NTPase"/>
</dbReference>
<evidence type="ECO:0000256" key="1">
    <source>
        <dbReference type="ARBA" id="ARBA00005771"/>
    </source>
</evidence>
<dbReference type="EMBL" id="CACVKT020001843">
    <property type="protein sequence ID" value="CAC5372362.1"/>
    <property type="molecule type" value="Genomic_DNA"/>
</dbReference>
<evidence type="ECO:0000313" key="4">
    <source>
        <dbReference type="EMBL" id="CAC5372362.1"/>
    </source>
</evidence>
<dbReference type="Gene3D" id="3.40.50.300">
    <property type="entry name" value="P-loop containing nucleotide triphosphate hydrolases"/>
    <property type="match status" value="1"/>
</dbReference>
<accession>A0A6J8ART8</accession>
<sequence>MDPKSLSVEDPRATYPFIPYKDWVFLPTPAIRTKGPEKHFQDIQDYETRETDIILCSSQKSGTHWVHEIMSMLMKQTTEYNSLGPWWELNLEYLRQPEEVKNITGPRIFSTHLPYSFLPRKHLDNGYKLVYLNRNLKDRYVSLYNFFQGKLGVPKWTWAEFFDDFILEDNLYTGWFNYTKEMTAATKNKSNKIFSVMYEDLLIDPKKHITDLANFLEVPYTDEFIDDIVIKCSFKNLKDNKLNVCSIIDTDKKSTLFRKGIIGD</sequence>
<dbReference type="OrthoDB" id="205623at2759"/>
<organism evidence="4 5">
    <name type="scientific">Mytilus coruscus</name>
    <name type="common">Sea mussel</name>
    <dbReference type="NCBI Taxonomy" id="42192"/>
    <lineage>
        <taxon>Eukaryota</taxon>
        <taxon>Metazoa</taxon>
        <taxon>Spiralia</taxon>
        <taxon>Lophotrochozoa</taxon>
        <taxon>Mollusca</taxon>
        <taxon>Bivalvia</taxon>
        <taxon>Autobranchia</taxon>
        <taxon>Pteriomorphia</taxon>
        <taxon>Mytilida</taxon>
        <taxon>Mytiloidea</taxon>
        <taxon>Mytilidae</taxon>
        <taxon>Mytilinae</taxon>
        <taxon>Mytilus</taxon>
    </lineage>
</organism>
<evidence type="ECO:0000259" key="3">
    <source>
        <dbReference type="Pfam" id="PF00685"/>
    </source>
</evidence>
<dbReference type="PANTHER" id="PTHR11783">
    <property type="entry name" value="SULFOTRANSFERASE SULT"/>
    <property type="match status" value="1"/>
</dbReference>
<dbReference type="Pfam" id="PF00685">
    <property type="entry name" value="Sulfotransfer_1"/>
    <property type="match status" value="1"/>
</dbReference>
<feature type="domain" description="Sulfotransferase" evidence="3">
    <location>
        <begin position="51"/>
        <end position="264"/>
    </location>
</feature>
<keyword evidence="5" id="KW-1185">Reference proteome</keyword>
<gene>
    <name evidence="4" type="ORF">MCOR_10488</name>
</gene>
<proteinExistence type="inferred from homology"/>
<dbReference type="InterPro" id="IPR000863">
    <property type="entry name" value="Sulfotransferase_dom"/>
</dbReference>
<dbReference type="SUPFAM" id="SSF52540">
    <property type="entry name" value="P-loop containing nucleoside triphosphate hydrolases"/>
    <property type="match status" value="1"/>
</dbReference>
<evidence type="ECO:0000256" key="2">
    <source>
        <dbReference type="ARBA" id="ARBA00022679"/>
    </source>
</evidence>
<comment type="similarity">
    <text evidence="1">Belongs to the sulfotransferase 1 family.</text>
</comment>
<dbReference type="AlphaFoldDB" id="A0A6J8ART8"/>